<evidence type="ECO:0000313" key="1">
    <source>
        <dbReference type="EMBL" id="RIV27045.1"/>
    </source>
</evidence>
<dbReference type="EMBL" id="QXED01000001">
    <property type="protein sequence ID" value="RIV27045.1"/>
    <property type="molecule type" value="Genomic_DNA"/>
</dbReference>
<gene>
    <name evidence="1" type="ORF">DYU11_01635</name>
</gene>
<accession>A0A418MHZ0</accession>
<keyword evidence="2" id="KW-1185">Reference proteome</keyword>
<proteinExistence type="predicted"/>
<protein>
    <submittedName>
        <fullName evidence="1">Uncharacterized protein</fullName>
    </submittedName>
</protein>
<dbReference type="AlphaFoldDB" id="A0A418MHZ0"/>
<dbReference type="Proteomes" id="UP000283523">
    <property type="component" value="Unassembled WGS sequence"/>
</dbReference>
<dbReference type="RefSeq" id="WP_119665897.1">
    <property type="nucleotide sequence ID" value="NZ_QXED01000001.1"/>
</dbReference>
<organism evidence="1 2">
    <name type="scientific">Fibrisoma montanum</name>
    <dbReference type="NCBI Taxonomy" id="2305895"/>
    <lineage>
        <taxon>Bacteria</taxon>
        <taxon>Pseudomonadati</taxon>
        <taxon>Bacteroidota</taxon>
        <taxon>Cytophagia</taxon>
        <taxon>Cytophagales</taxon>
        <taxon>Spirosomataceae</taxon>
        <taxon>Fibrisoma</taxon>
    </lineage>
</organism>
<name>A0A418MHZ0_9BACT</name>
<reference evidence="1 2" key="1">
    <citation type="submission" date="2018-08" db="EMBL/GenBank/DDBJ databases">
        <title>Fibrisoma montanum sp. nov., isolated from Danxia mountain soil.</title>
        <authorList>
            <person name="Huang Y."/>
        </authorList>
    </citation>
    <scope>NUCLEOTIDE SEQUENCE [LARGE SCALE GENOMIC DNA]</scope>
    <source>
        <strain evidence="1 2">HYT19</strain>
    </source>
</reference>
<sequence>MTEQTTPETAVKNFRELVSPVEAIDWLERMFWSFVSEYHPTTLKVGDEPDLQEGHTTYYALHGLLIDLIKIELAKKQ</sequence>
<evidence type="ECO:0000313" key="2">
    <source>
        <dbReference type="Proteomes" id="UP000283523"/>
    </source>
</evidence>
<comment type="caution">
    <text evidence="1">The sequence shown here is derived from an EMBL/GenBank/DDBJ whole genome shotgun (WGS) entry which is preliminary data.</text>
</comment>